<keyword evidence="1" id="KW-0812">Transmembrane</keyword>
<reference evidence="2" key="1">
    <citation type="journal article" date="2020" name="Nature">
        <title>Giant virus diversity and host interactions through global metagenomics.</title>
        <authorList>
            <person name="Schulz F."/>
            <person name="Roux S."/>
            <person name="Paez-Espino D."/>
            <person name="Jungbluth S."/>
            <person name="Walsh D.A."/>
            <person name="Denef V.J."/>
            <person name="McMahon K.D."/>
            <person name="Konstantinidis K.T."/>
            <person name="Eloe-Fadrosh E.A."/>
            <person name="Kyrpides N.C."/>
            <person name="Woyke T."/>
        </authorList>
    </citation>
    <scope>NUCLEOTIDE SEQUENCE</scope>
    <source>
        <strain evidence="2">GVMAG-M-3300020185-33</strain>
    </source>
</reference>
<feature type="transmembrane region" description="Helical" evidence="1">
    <location>
        <begin position="62"/>
        <end position="80"/>
    </location>
</feature>
<keyword evidence="1" id="KW-1133">Transmembrane helix</keyword>
<accession>A0A6C0C3R6</accession>
<feature type="transmembrane region" description="Helical" evidence="1">
    <location>
        <begin position="34"/>
        <end position="55"/>
    </location>
</feature>
<feature type="transmembrane region" description="Helical" evidence="1">
    <location>
        <begin position="7"/>
        <end position="28"/>
    </location>
</feature>
<dbReference type="AlphaFoldDB" id="A0A6C0C3R6"/>
<evidence type="ECO:0000256" key="1">
    <source>
        <dbReference type="SAM" id="Phobius"/>
    </source>
</evidence>
<name>A0A6C0C3R6_9ZZZZ</name>
<evidence type="ECO:0000313" key="2">
    <source>
        <dbReference type="EMBL" id="QHS98962.1"/>
    </source>
</evidence>
<sequence>MNNVTRAILTFILIIGLTTTVYWSNYIIFGVLLYHRLIATLFALGSRFCQFINYVQFELAKHCVGLWTGATIAIITYVTTAL</sequence>
<organism evidence="2">
    <name type="scientific">viral metagenome</name>
    <dbReference type="NCBI Taxonomy" id="1070528"/>
    <lineage>
        <taxon>unclassified sequences</taxon>
        <taxon>metagenomes</taxon>
        <taxon>organismal metagenomes</taxon>
    </lineage>
</organism>
<proteinExistence type="predicted"/>
<keyword evidence="1" id="KW-0472">Membrane</keyword>
<dbReference type="EMBL" id="MN739334">
    <property type="protein sequence ID" value="QHS98962.1"/>
    <property type="molecule type" value="Genomic_DNA"/>
</dbReference>
<protein>
    <submittedName>
        <fullName evidence="2">Uncharacterized protein</fullName>
    </submittedName>
</protein>